<evidence type="ECO:0000313" key="3">
    <source>
        <dbReference type="Proteomes" id="UP000823629"/>
    </source>
</evidence>
<name>A0A9D9GQ92_9BACL</name>
<reference evidence="2" key="1">
    <citation type="submission" date="2020-10" db="EMBL/GenBank/DDBJ databases">
        <authorList>
            <person name="Gilroy R."/>
        </authorList>
    </citation>
    <scope>NUCLEOTIDE SEQUENCE</scope>
    <source>
        <strain evidence="2">1748</strain>
    </source>
</reference>
<sequence length="411" mass="47365">MLSKIRYDRVDKLLYQGSLENGMNMVIAPMINSIDKVYFGLNLSVGGYAREYTIDGSKIPVGTIEIFAECLKKNHPAEAEPLFDNKCKFDIVIYESYTSFEVECQKEDFFVYYSALLSLLSEFKMKNDEVEAVKEKYVRTLSPMCSDDTVNIRSSLYVAAPMKHSIRGTKESLKAVHLITLKKFYEAFIRPEYLTVFVVGGVDVEKTYNIANALKFKKVNEARNIDVKPYREDRKAIASYKEKGKEENHLTLGIKFPRREGMFKKFSNDVFLYYLLLSDILFTKSNSIFASKVTSYVTIDKIALYEGAEEAYLAVSFQTGDKEKLISEIEEYLSLDKLITRRDFSKAKKSLLVKYANIYKQDPKTYYSLLLNAYANSYAHTALVQNAYKVRYGKFDKFLDEVKTFAHAYLD</sequence>
<dbReference type="GO" id="GO:0046872">
    <property type="term" value="F:metal ion binding"/>
    <property type="evidence" value="ECO:0007669"/>
    <property type="project" value="InterPro"/>
</dbReference>
<dbReference type="EMBL" id="JADING010000001">
    <property type="protein sequence ID" value="MBO8413858.1"/>
    <property type="molecule type" value="Genomic_DNA"/>
</dbReference>
<evidence type="ECO:0000313" key="2">
    <source>
        <dbReference type="EMBL" id="MBO8413858.1"/>
    </source>
</evidence>
<dbReference type="InterPro" id="IPR011249">
    <property type="entry name" value="Metalloenz_LuxS/M16"/>
</dbReference>
<dbReference type="Pfam" id="PF05193">
    <property type="entry name" value="Peptidase_M16_C"/>
    <property type="match status" value="1"/>
</dbReference>
<organism evidence="2 3">
    <name type="scientific">Candidatus Scatoplasma merdavium</name>
    <dbReference type="NCBI Taxonomy" id="2840932"/>
    <lineage>
        <taxon>Bacteria</taxon>
        <taxon>Bacillati</taxon>
        <taxon>Bacillota</taxon>
        <taxon>Bacilli</taxon>
        <taxon>Bacillales</taxon>
        <taxon>Candidatus Scatoplasma</taxon>
    </lineage>
</organism>
<dbReference type="Proteomes" id="UP000823629">
    <property type="component" value="Unassembled WGS sequence"/>
</dbReference>
<gene>
    <name evidence="2" type="ORF">IAC78_00030</name>
</gene>
<comment type="caution">
    <text evidence="2">The sequence shown here is derived from an EMBL/GenBank/DDBJ whole genome shotgun (WGS) entry which is preliminary data.</text>
</comment>
<evidence type="ECO:0000259" key="1">
    <source>
        <dbReference type="Pfam" id="PF05193"/>
    </source>
</evidence>
<reference evidence="2" key="2">
    <citation type="journal article" date="2021" name="PeerJ">
        <title>Extensive microbial diversity within the chicken gut microbiome revealed by metagenomics and culture.</title>
        <authorList>
            <person name="Gilroy R."/>
            <person name="Ravi A."/>
            <person name="Getino M."/>
            <person name="Pursley I."/>
            <person name="Horton D.L."/>
            <person name="Alikhan N.F."/>
            <person name="Baker D."/>
            <person name="Gharbi K."/>
            <person name="Hall N."/>
            <person name="Watson M."/>
            <person name="Adriaenssens E.M."/>
            <person name="Foster-Nyarko E."/>
            <person name="Jarju S."/>
            <person name="Secka A."/>
            <person name="Antonio M."/>
            <person name="Oren A."/>
            <person name="Chaudhuri R.R."/>
            <person name="La Ragione R."/>
            <person name="Hildebrand F."/>
            <person name="Pallen M.J."/>
        </authorList>
    </citation>
    <scope>NUCLEOTIDE SEQUENCE</scope>
    <source>
        <strain evidence="2">1748</strain>
    </source>
</reference>
<accession>A0A9D9GQ92</accession>
<proteinExistence type="predicted"/>
<dbReference type="SUPFAM" id="SSF63411">
    <property type="entry name" value="LuxS/MPP-like metallohydrolase"/>
    <property type="match status" value="1"/>
</dbReference>
<feature type="domain" description="Peptidase M16 C-terminal" evidence="1">
    <location>
        <begin position="181"/>
        <end position="350"/>
    </location>
</feature>
<dbReference type="InterPro" id="IPR007863">
    <property type="entry name" value="Peptidase_M16_C"/>
</dbReference>
<dbReference type="AlphaFoldDB" id="A0A9D9GQ92"/>
<protein>
    <submittedName>
        <fullName evidence="2">Insulinase family protein</fullName>
    </submittedName>
</protein>
<dbReference type="Gene3D" id="3.30.830.10">
    <property type="entry name" value="Metalloenzyme, LuxS/M16 peptidase-like"/>
    <property type="match status" value="1"/>
</dbReference>